<evidence type="ECO:0000313" key="1">
    <source>
        <dbReference type="EMBL" id="MCA9376746.1"/>
    </source>
</evidence>
<evidence type="ECO:0000313" key="2">
    <source>
        <dbReference type="Proteomes" id="UP000741282"/>
    </source>
</evidence>
<protein>
    <submittedName>
        <fullName evidence="1">Uncharacterized protein</fullName>
    </submittedName>
</protein>
<proteinExistence type="predicted"/>
<dbReference type="Proteomes" id="UP000741282">
    <property type="component" value="Unassembled WGS sequence"/>
</dbReference>
<dbReference type="EMBL" id="JAGQLN010000007">
    <property type="protein sequence ID" value="MCA9376746.1"/>
    <property type="molecule type" value="Genomic_DNA"/>
</dbReference>
<comment type="caution">
    <text evidence="1">The sequence shown here is derived from an EMBL/GenBank/DDBJ whole genome shotgun (WGS) entry which is preliminary data.</text>
</comment>
<reference evidence="1" key="1">
    <citation type="submission" date="2020-04" db="EMBL/GenBank/DDBJ databases">
        <authorList>
            <person name="Zhang T."/>
        </authorList>
    </citation>
    <scope>NUCLEOTIDE SEQUENCE</scope>
    <source>
        <strain evidence="1">HKST-UBA17</strain>
    </source>
</reference>
<organism evidence="1 2">
    <name type="scientific">Candidatus Dojkabacteria bacterium</name>
    <dbReference type="NCBI Taxonomy" id="2099670"/>
    <lineage>
        <taxon>Bacteria</taxon>
        <taxon>Candidatus Dojkabacteria</taxon>
    </lineage>
</organism>
<dbReference type="AlphaFoldDB" id="A0A955I2S6"/>
<accession>A0A955I2S6</accession>
<reference evidence="1" key="2">
    <citation type="journal article" date="2021" name="Microbiome">
        <title>Successional dynamics and alternative stable states in a saline activated sludge microbial community over 9 years.</title>
        <authorList>
            <person name="Wang Y."/>
            <person name="Ye J."/>
            <person name="Ju F."/>
            <person name="Liu L."/>
            <person name="Boyd J.A."/>
            <person name="Deng Y."/>
            <person name="Parks D.H."/>
            <person name="Jiang X."/>
            <person name="Yin X."/>
            <person name="Woodcroft B.J."/>
            <person name="Tyson G.W."/>
            <person name="Hugenholtz P."/>
            <person name="Polz M.F."/>
            <person name="Zhang T."/>
        </authorList>
    </citation>
    <scope>NUCLEOTIDE SEQUENCE</scope>
    <source>
        <strain evidence="1">HKST-UBA17</strain>
    </source>
</reference>
<gene>
    <name evidence="1" type="ORF">KC685_02390</name>
</gene>
<sequence>MLCNERLEVLKPEDNPDLFYGHGLDAVEFYHKNKDAKTVFEHETKQAIATQRGLDTFLEIGFGFQNIALEGIAITPEYVSKLRNSDKHDIRYLFLIDEDAQRIRNRINTRGLYDDGDKYPDWIKDIEVEWVIMYNEYYKTECMKYGLEIHNIDEIDSLKIL</sequence>
<name>A0A955I2S6_9BACT</name>